<organism evidence="1 2">
    <name type="scientific">Dallia pectoralis</name>
    <name type="common">Alaska blackfish</name>
    <dbReference type="NCBI Taxonomy" id="75939"/>
    <lineage>
        <taxon>Eukaryota</taxon>
        <taxon>Metazoa</taxon>
        <taxon>Chordata</taxon>
        <taxon>Craniata</taxon>
        <taxon>Vertebrata</taxon>
        <taxon>Euteleostomi</taxon>
        <taxon>Actinopterygii</taxon>
        <taxon>Neopterygii</taxon>
        <taxon>Teleostei</taxon>
        <taxon>Protacanthopterygii</taxon>
        <taxon>Esociformes</taxon>
        <taxon>Umbridae</taxon>
        <taxon>Dallia</taxon>
    </lineage>
</organism>
<evidence type="ECO:0000313" key="1">
    <source>
        <dbReference type="EMBL" id="KAJ8003885.1"/>
    </source>
</evidence>
<reference evidence="1" key="1">
    <citation type="submission" date="2021-05" db="EMBL/GenBank/DDBJ databases">
        <authorList>
            <person name="Pan Q."/>
            <person name="Jouanno E."/>
            <person name="Zahm M."/>
            <person name="Klopp C."/>
            <person name="Cabau C."/>
            <person name="Louis A."/>
            <person name="Berthelot C."/>
            <person name="Parey E."/>
            <person name="Roest Crollius H."/>
            <person name="Montfort J."/>
            <person name="Robinson-Rechavi M."/>
            <person name="Bouchez O."/>
            <person name="Lampietro C."/>
            <person name="Lopez Roques C."/>
            <person name="Donnadieu C."/>
            <person name="Postlethwait J."/>
            <person name="Bobe J."/>
            <person name="Dillon D."/>
            <person name="Chandos A."/>
            <person name="von Hippel F."/>
            <person name="Guiguen Y."/>
        </authorList>
    </citation>
    <scope>NUCLEOTIDE SEQUENCE</scope>
    <source>
        <strain evidence="1">YG-Jan2019</strain>
    </source>
</reference>
<comment type="caution">
    <text evidence="1">The sequence shown here is derived from an EMBL/GenBank/DDBJ whole genome shotgun (WGS) entry which is preliminary data.</text>
</comment>
<accession>A0ACC2GK31</accession>
<protein>
    <submittedName>
        <fullName evidence="1">Uncharacterized protein</fullName>
    </submittedName>
</protein>
<sequence length="84" mass="9157">MAVDWVYQKCPAGIFHGHLGCGLGQHPMTCRRKPTRVPGSLFEWVVAGLAGADDLTVSLSWLVPLPPSSVHYPCPDLRGLSCLW</sequence>
<dbReference type="EMBL" id="CM055739">
    <property type="protein sequence ID" value="KAJ8003885.1"/>
    <property type="molecule type" value="Genomic_DNA"/>
</dbReference>
<keyword evidence="2" id="KW-1185">Reference proteome</keyword>
<evidence type="ECO:0000313" key="2">
    <source>
        <dbReference type="Proteomes" id="UP001157502"/>
    </source>
</evidence>
<dbReference type="Proteomes" id="UP001157502">
    <property type="component" value="Chromosome 12"/>
</dbReference>
<gene>
    <name evidence="1" type="ORF">DPEC_G00153040</name>
</gene>
<proteinExistence type="predicted"/>
<name>A0ACC2GK31_DALPE</name>